<dbReference type="InterPro" id="IPR045121">
    <property type="entry name" value="CoAse"/>
</dbReference>
<comment type="cofactor">
    <cofactor evidence="1">
        <name>Mn(2+)</name>
        <dbReference type="ChEBI" id="CHEBI:29035"/>
    </cofactor>
</comment>
<evidence type="ECO:0000313" key="9">
    <source>
        <dbReference type="Proteomes" id="UP001165289"/>
    </source>
</evidence>
<proteinExistence type="predicted"/>
<evidence type="ECO:0000256" key="1">
    <source>
        <dbReference type="ARBA" id="ARBA00001936"/>
    </source>
</evidence>
<dbReference type="EMBL" id="JAKMXF010000288">
    <property type="protein sequence ID" value="KAI6653281.1"/>
    <property type="molecule type" value="Genomic_DNA"/>
</dbReference>
<dbReference type="PROSITE" id="PS51462">
    <property type="entry name" value="NUDIX"/>
    <property type="match status" value="1"/>
</dbReference>
<dbReference type="InterPro" id="IPR000086">
    <property type="entry name" value="NUDIX_hydrolase_dom"/>
</dbReference>
<keyword evidence="9" id="KW-1185">Reference proteome</keyword>
<evidence type="ECO:0000256" key="2">
    <source>
        <dbReference type="ARBA" id="ARBA00001946"/>
    </source>
</evidence>
<comment type="caution">
    <text evidence="8">The sequence shown here is derived from an EMBL/GenBank/DDBJ whole genome shotgun (WGS) entry which is preliminary data.</text>
</comment>
<dbReference type="Proteomes" id="UP001165289">
    <property type="component" value="Unassembled WGS sequence"/>
</dbReference>
<evidence type="ECO:0000256" key="3">
    <source>
        <dbReference type="ARBA" id="ARBA00022723"/>
    </source>
</evidence>
<comment type="cofactor">
    <cofactor evidence="2">
        <name>Mg(2+)</name>
        <dbReference type="ChEBI" id="CHEBI:18420"/>
    </cofactor>
</comment>
<evidence type="ECO:0000256" key="4">
    <source>
        <dbReference type="ARBA" id="ARBA00022801"/>
    </source>
</evidence>
<keyword evidence="3" id="KW-0479">Metal-binding</keyword>
<keyword evidence="5" id="KW-0460">Magnesium</keyword>
<keyword evidence="4" id="KW-0378">Hydrolase</keyword>
<dbReference type="PANTHER" id="PTHR12992">
    <property type="entry name" value="NUDIX HYDROLASE"/>
    <property type="match status" value="1"/>
</dbReference>
<dbReference type="Pfam" id="PF00293">
    <property type="entry name" value="NUDIX"/>
    <property type="match status" value="1"/>
</dbReference>
<evidence type="ECO:0000313" key="8">
    <source>
        <dbReference type="EMBL" id="KAI6653281.1"/>
    </source>
</evidence>
<evidence type="ECO:0000256" key="6">
    <source>
        <dbReference type="ARBA" id="ARBA00023211"/>
    </source>
</evidence>
<dbReference type="GO" id="GO:0010945">
    <property type="term" value="F:coenzyme A diphosphatase activity"/>
    <property type="evidence" value="ECO:0007669"/>
    <property type="project" value="InterPro"/>
</dbReference>
<feature type="domain" description="Nudix hydrolase" evidence="7">
    <location>
        <begin position="38"/>
        <end position="174"/>
    </location>
</feature>
<dbReference type="GO" id="GO:0046872">
    <property type="term" value="F:metal ion binding"/>
    <property type="evidence" value="ECO:0007669"/>
    <property type="project" value="UniProtKB-KW"/>
</dbReference>
<accession>A0AAV7JX69</accession>
<sequence length="217" mass="24579">MARIELVNQILSVSNKARIATFLTTDKDRWNVKGKEAMNRSAVLVPICSYRGKLSLLFTIRNVNLSSHKGQVSFPGGHESPGDEYPIGTAIRETREEIGLCINREDVIACIGPVPNRKLVKNIAAVIADIGEVNEDSLTLNTNEVSEIFFLSFETILTEKNQRYTIFRNFRHFGMPVFLGGPRHIWGLTGTILDIVLEMILPEQLEYKPIRLRPWKK</sequence>
<organism evidence="8 9">
    <name type="scientific">Oopsacas minuta</name>
    <dbReference type="NCBI Taxonomy" id="111878"/>
    <lineage>
        <taxon>Eukaryota</taxon>
        <taxon>Metazoa</taxon>
        <taxon>Porifera</taxon>
        <taxon>Hexactinellida</taxon>
        <taxon>Hexasterophora</taxon>
        <taxon>Lyssacinosida</taxon>
        <taxon>Leucopsacidae</taxon>
        <taxon>Oopsacas</taxon>
    </lineage>
</organism>
<reference evidence="8 9" key="1">
    <citation type="journal article" date="2023" name="BMC Biol.">
        <title>The compact genome of the sponge Oopsacas minuta (Hexactinellida) is lacking key metazoan core genes.</title>
        <authorList>
            <person name="Santini S."/>
            <person name="Schenkelaars Q."/>
            <person name="Jourda C."/>
            <person name="Duchesne M."/>
            <person name="Belahbib H."/>
            <person name="Rocher C."/>
            <person name="Selva M."/>
            <person name="Riesgo A."/>
            <person name="Vervoort M."/>
            <person name="Leys S.P."/>
            <person name="Kodjabachian L."/>
            <person name="Le Bivic A."/>
            <person name="Borchiellini C."/>
            <person name="Claverie J.M."/>
            <person name="Renard E."/>
        </authorList>
    </citation>
    <scope>NUCLEOTIDE SEQUENCE [LARGE SCALE GENOMIC DNA]</scope>
    <source>
        <strain evidence="8">SPO-2</strain>
    </source>
</reference>
<dbReference type="SUPFAM" id="SSF55811">
    <property type="entry name" value="Nudix"/>
    <property type="match status" value="1"/>
</dbReference>
<dbReference type="CDD" id="cd03426">
    <property type="entry name" value="NUDIX_CoAse_Nudt7"/>
    <property type="match status" value="1"/>
</dbReference>
<dbReference type="AlphaFoldDB" id="A0AAV7JX69"/>
<evidence type="ECO:0000259" key="7">
    <source>
        <dbReference type="PROSITE" id="PS51462"/>
    </source>
</evidence>
<evidence type="ECO:0000256" key="5">
    <source>
        <dbReference type="ARBA" id="ARBA00022842"/>
    </source>
</evidence>
<dbReference type="Gene3D" id="3.90.79.10">
    <property type="entry name" value="Nucleoside Triphosphate Pyrophosphohydrolase"/>
    <property type="match status" value="1"/>
</dbReference>
<protein>
    <submittedName>
        <fullName evidence="8">Nucleoside diphosphate-linked moiety X motif 8, mitochondrial</fullName>
    </submittedName>
</protein>
<dbReference type="InterPro" id="IPR015797">
    <property type="entry name" value="NUDIX_hydrolase-like_dom_sf"/>
</dbReference>
<name>A0AAV7JX69_9METZ</name>
<gene>
    <name evidence="8" type="ORF">LOD99_3805</name>
</gene>
<dbReference type="PANTHER" id="PTHR12992:SF11">
    <property type="entry name" value="MITOCHONDRIAL COENZYME A DIPHOSPHATASE NUDT8"/>
    <property type="match status" value="1"/>
</dbReference>
<keyword evidence="6" id="KW-0464">Manganese</keyword>